<dbReference type="RefSeq" id="WP_191162456.1">
    <property type="nucleotide sequence ID" value="NZ_JACXAI010000052.1"/>
</dbReference>
<dbReference type="Proteomes" id="UP000626844">
    <property type="component" value="Unassembled WGS sequence"/>
</dbReference>
<dbReference type="Pfam" id="PF14398">
    <property type="entry name" value="ATPgrasp_YheCD"/>
    <property type="match status" value="1"/>
</dbReference>
<evidence type="ECO:0000313" key="2">
    <source>
        <dbReference type="Proteomes" id="UP000626844"/>
    </source>
</evidence>
<gene>
    <name evidence="1" type="ORF">IC621_24550</name>
</gene>
<dbReference type="InterPro" id="IPR026838">
    <property type="entry name" value="YheC/D"/>
</dbReference>
<comment type="caution">
    <text evidence="1">The sequence shown here is derived from an EMBL/GenBank/DDBJ whole genome shotgun (WGS) entry which is preliminary data.</text>
</comment>
<sequence length="454" mass="52187">MSVIYSIELSAKAWNTVILPSRFQHQNLSHLAFGTLNVPCQFTFEPSLKQTIILSEDLIKELKIPYLGKTHLIFSEDTLYLGPLVGIFTAGFTQSLLRPVGERSLLFAKLMAMDSSTGGFVFLFGAHHIDWDLGKISGYIYREGGWKKVVVPFPNVVYDRLPNRKTENHTAIKRVKERLQKDYSIPWFNPGFFNKWDIHQLLSKDESVNRYLPETHLSPTYDQIEQMLATYKSVYLKPANGSLGLGVFKLIYSREEEVYYSRHRDDNHQNRLRKYSSLEHFFKHSFKNRKLEDYLIQQGIRLLRINNNQPVDFRLHANKNQDGQWKIAALAGKVAGKGSVTTHLKSGGTVKTLDEIFEDQRDRLSAMDRLTKAAILLSEAIDSHVDGYIGEIGFDLGIDLNGQVWIFEANSKPGRSIFSHPQLKNEDHLTKKLSLEYALYLTEKTIKSPEEMWQ</sequence>
<evidence type="ECO:0000313" key="1">
    <source>
        <dbReference type="EMBL" id="MBD1383361.1"/>
    </source>
</evidence>
<accession>A0A926NSZ3</accession>
<reference evidence="1" key="1">
    <citation type="submission" date="2020-09" db="EMBL/GenBank/DDBJ databases">
        <title>A novel bacterium of genus Bacillus, isolated from South China Sea.</title>
        <authorList>
            <person name="Huang H."/>
            <person name="Mo K."/>
            <person name="Hu Y."/>
        </authorList>
    </citation>
    <scope>NUCLEOTIDE SEQUENCE</scope>
    <source>
        <strain evidence="1">IB182487</strain>
    </source>
</reference>
<protein>
    <submittedName>
        <fullName evidence="1">YheC/YheD family protein</fullName>
    </submittedName>
</protein>
<dbReference type="EMBL" id="JACXAI010000052">
    <property type="protein sequence ID" value="MBD1383361.1"/>
    <property type="molecule type" value="Genomic_DNA"/>
</dbReference>
<keyword evidence="2" id="KW-1185">Reference proteome</keyword>
<organism evidence="1 2">
    <name type="scientific">Metabacillus arenae</name>
    <dbReference type="NCBI Taxonomy" id="2771434"/>
    <lineage>
        <taxon>Bacteria</taxon>
        <taxon>Bacillati</taxon>
        <taxon>Bacillota</taxon>
        <taxon>Bacilli</taxon>
        <taxon>Bacillales</taxon>
        <taxon>Bacillaceae</taxon>
        <taxon>Metabacillus</taxon>
    </lineage>
</organism>
<proteinExistence type="predicted"/>
<name>A0A926NSZ3_9BACI</name>
<dbReference type="AlphaFoldDB" id="A0A926NSZ3"/>
<dbReference type="SUPFAM" id="SSF56059">
    <property type="entry name" value="Glutathione synthetase ATP-binding domain-like"/>
    <property type="match status" value="1"/>
</dbReference>